<dbReference type="GO" id="GO:0036376">
    <property type="term" value="P:sodium ion export across plasma membrane"/>
    <property type="evidence" value="ECO:0000318"/>
    <property type="project" value="GO_Central"/>
</dbReference>
<name>T1FS95_HELRO</name>
<protein>
    <recommendedName>
        <fullName evidence="12">Sodium/potassium-transporting ATPase subunit beta</fullName>
    </recommendedName>
</protein>
<evidence type="ECO:0000313" key="10">
    <source>
        <dbReference type="EnsemblMetazoa" id="HelroP190751"/>
    </source>
</evidence>
<evidence type="ECO:0008006" key="12">
    <source>
        <dbReference type="Google" id="ProtNLM"/>
    </source>
</evidence>
<comment type="similarity">
    <text evidence="2">Belongs to the X(+)/potassium ATPases subunit beta family.</text>
</comment>
<reference evidence="11" key="1">
    <citation type="submission" date="2012-12" db="EMBL/GenBank/DDBJ databases">
        <authorList>
            <person name="Hellsten U."/>
            <person name="Grimwood J."/>
            <person name="Chapman J.A."/>
            <person name="Shapiro H."/>
            <person name="Aerts A."/>
            <person name="Otillar R.P."/>
            <person name="Terry A.Y."/>
            <person name="Boore J.L."/>
            <person name="Simakov O."/>
            <person name="Marletaz F."/>
            <person name="Cho S.-J."/>
            <person name="Edsinger-Gonzales E."/>
            <person name="Havlak P."/>
            <person name="Kuo D.-H."/>
            <person name="Larsson T."/>
            <person name="Lv J."/>
            <person name="Arendt D."/>
            <person name="Savage R."/>
            <person name="Osoegawa K."/>
            <person name="de Jong P."/>
            <person name="Lindberg D.R."/>
            <person name="Seaver E.C."/>
            <person name="Weisblat D.A."/>
            <person name="Putnam N.H."/>
            <person name="Grigoriev I.V."/>
            <person name="Rokhsar D.S."/>
        </authorList>
    </citation>
    <scope>NUCLEOTIDE SEQUENCE</scope>
</reference>
<dbReference type="eggNOG" id="KOG3927">
    <property type="taxonomic scope" value="Eukaryota"/>
</dbReference>
<dbReference type="Gene3D" id="2.60.40.1660">
    <property type="entry name" value="Na, k-atpase alpha subunit"/>
    <property type="match status" value="1"/>
</dbReference>
<sequence>MSSNDEEKSAPGRRERLRKKWEETKKIIWNSEKKEFFGRGGRSWARIVVYNSFYYLGVAGYFALCFAIFSTSINKDIPTLRNYISALKYSPALNFYPRPTSDSTLLRMKMNDTNSYNTYVQMISSQIQAYSNMSESNAINNRNNVTLNCVDGVVATYGQACSFDLPSYLDTTPANILVPSNNSNNCWQDGDISSFGYSEGSPCVMLRINRIFDWDPKPLTFDKTNYGCDGSKDTSKACEFEKVSSYLKSGVAEGYIPVSCEGESDQDADYLLNATFNPPYGFPVSFFPYFKQPSYTSPPVMAQLTTVPGVLVMVWCRFWTNFVKHDVTDHQASVHIEVYVDGKKDSPTTSTVVEVATTNIKPSSTTVVEVPTTAIKLAANTTVVAAPTTASVPITVIGNITTNATDQTASTTPASKANGNATNSNL</sequence>
<keyword evidence="6 8" id="KW-0472">Membrane</keyword>
<dbReference type="HOGENOM" id="CLU_644481_0_0_1"/>
<dbReference type="OMA" id="YENQFPQ"/>
<dbReference type="EMBL" id="KB096080">
    <property type="protein sequence ID" value="ESO08497.1"/>
    <property type="molecule type" value="Genomic_DNA"/>
</dbReference>
<feature type="transmembrane region" description="Helical" evidence="8">
    <location>
        <begin position="47"/>
        <end position="69"/>
    </location>
</feature>
<dbReference type="GO" id="GO:0030007">
    <property type="term" value="P:intracellular potassium ion homeostasis"/>
    <property type="evidence" value="ECO:0000318"/>
    <property type="project" value="GO_Central"/>
</dbReference>
<evidence type="ECO:0000313" key="11">
    <source>
        <dbReference type="Proteomes" id="UP000015101"/>
    </source>
</evidence>
<reference evidence="9 11" key="2">
    <citation type="journal article" date="2013" name="Nature">
        <title>Insights into bilaterian evolution from three spiralian genomes.</title>
        <authorList>
            <person name="Simakov O."/>
            <person name="Marletaz F."/>
            <person name="Cho S.J."/>
            <person name="Edsinger-Gonzales E."/>
            <person name="Havlak P."/>
            <person name="Hellsten U."/>
            <person name="Kuo D.H."/>
            <person name="Larsson T."/>
            <person name="Lv J."/>
            <person name="Arendt D."/>
            <person name="Savage R."/>
            <person name="Osoegawa K."/>
            <person name="de Jong P."/>
            <person name="Grimwood J."/>
            <person name="Chapman J.A."/>
            <person name="Shapiro H."/>
            <person name="Aerts A."/>
            <person name="Otillar R.P."/>
            <person name="Terry A.Y."/>
            <person name="Boore J.L."/>
            <person name="Grigoriev I.V."/>
            <person name="Lindberg D.R."/>
            <person name="Seaver E.C."/>
            <person name="Weisblat D.A."/>
            <person name="Putnam N.H."/>
            <person name="Rokhsar D.S."/>
        </authorList>
    </citation>
    <scope>NUCLEOTIDE SEQUENCE</scope>
</reference>
<accession>T1FS95</accession>
<dbReference type="PANTHER" id="PTHR11523">
    <property type="entry name" value="SODIUM/POTASSIUM-DEPENDENT ATPASE BETA SUBUNIT"/>
    <property type="match status" value="1"/>
</dbReference>
<dbReference type="GO" id="GO:0006883">
    <property type="term" value="P:intracellular sodium ion homeostasis"/>
    <property type="evidence" value="ECO:0000318"/>
    <property type="project" value="GO_Central"/>
</dbReference>
<dbReference type="InterPro" id="IPR000402">
    <property type="entry name" value="Na/K_ATPase_sub_beta"/>
</dbReference>
<feature type="region of interest" description="Disordered" evidence="7">
    <location>
        <begin position="406"/>
        <end position="426"/>
    </location>
</feature>
<evidence type="ECO:0000256" key="8">
    <source>
        <dbReference type="SAM" id="Phobius"/>
    </source>
</evidence>
<keyword evidence="11" id="KW-1185">Reference proteome</keyword>
<dbReference type="OrthoDB" id="5912413at2759"/>
<evidence type="ECO:0000256" key="3">
    <source>
        <dbReference type="ARBA" id="ARBA00022692"/>
    </source>
</evidence>
<proteinExistence type="inferred from homology"/>
<dbReference type="Proteomes" id="UP000015101">
    <property type="component" value="Unassembled WGS sequence"/>
</dbReference>
<evidence type="ECO:0000256" key="5">
    <source>
        <dbReference type="ARBA" id="ARBA00022989"/>
    </source>
</evidence>
<evidence type="ECO:0000313" key="9">
    <source>
        <dbReference type="EMBL" id="ESO08497.1"/>
    </source>
</evidence>
<evidence type="ECO:0000256" key="2">
    <source>
        <dbReference type="ARBA" id="ARBA00005876"/>
    </source>
</evidence>
<gene>
    <name evidence="10" type="primary">20211692</name>
    <name evidence="9" type="ORF">HELRODRAFT_190751</name>
</gene>
<dbReference type="EMBL" id="AMQM01003270">
    <property type="status" value="NOT_ANNOTATED_CDS"/>
    <property type="molecule type" value="Genomic_DNA"/>
</dbReference>
<evidence type="ECO:0000256" key="6">
    <source>
        <dbReference type="ARBA" id="ARBA00023136"/>
    </source>
</evidence>
<dbReference type="RefSeq" id="XP_009013427.1">
    <property type="nucleotide sequence ID" value="XM_009015179.1"/>
</dbReference>
<comment type="subcellular location">
    <subcellularLocation>
        <location evidence="1">Membrane</location>
        <topology evidence="1">Single-pass type II membrane protein</topology>
    </subcellularLocation>
</comment>
<dbReference type="KEGG" id="hro:HELRODRAFT_190751"/>
<dbReference type="EnsemblMetazoa" id="HelroT190751">
    <property type="protein sequence ID" value="HelroP190751"/>
    <property type="gene ID" value="HelroG190751"/>
</dbReference>
<dbReference type="AlphaFoldDB" id="T1FS95"/>
<dbReference type="CTD" id="20211692"/>
<reference evidence="10" key="3">
    <citation type="submission" date="2015-06" db="UniProtKB">
        <authorList>
            <consortium name="EnsemblMetazoa"/>
        </authorList>
    </citation>
    <scope>IDENTIFICATION</scope>
</reference>
<keyword evidence="5 8" id="KW-1133">Transmembrane helix</keyword>
<dbReference type="GO" id="GO:0001671">
    <property type="term" value="F:ATPase activator activity"/>
    <property type="evidence" value="ECO:0000318"/>
    <property type="project" value="GO_Central"/>
</dbReference>
<evidence type="ECO:0000256" key="7">
    <source>
        <dbReference type="SAM" id="MobiDB-lite"/>
    </source>
</evidence>
<evidence type="ECO:0000256" key="4">
    <source>
        <dbReference type="ARBA" id="ARBA00022968"/>
    </source>
</evidence>
<dbReference type="InterPro" id="IPR038702">
    <property type="entry name" value="Na/K_ATPase_sub_beta_sf"/>
</dbReference>
<dbReference type="STRING" id="6412.T1FS95"/>
<keyword evidence="4" id="KW-0735">Signal-anchor</keyword>
<dbReference type="Pfam" id="PF00287">
    <property type="entry name" value="Na_K-ATPase"/>
    <property type="match status" value="1"/>
</dbReference>
<keyword evidence="3 8" id="KW-0812">Transmembrane</keyword>
<dbReference type="GO" id="GO:1990573">
    <property type="term" value="P:potassium ion import across plasma membrane"/>
    <property type="evidence" value="ECO:0000318"/>
    <property type="project" value="GO_Central"/>
</dbReference>
<dbReference type="GO" id="GO:0005890">
    <property type="term" value="C:sodium:potassium-exchanging ATPase complex"/>
    <property type="evidence" value="ECO:0000318"/>
    <property type="project" value="GO_Central"/>
</dbReference>
<dbReference type="PANTHER" id="PTHR11523:SF28">
    <property type="entry name" value="NA_K-ATPASE BETA SUBUNIT ISOFORM 4-RELATED"/>
    <property type="match status" value="1"/>
</dbReference>
<organism evidence="10 11">
    <name type="scientific">Helobdella robusta</name>
    <name type="common">Californian leech</name>
    <dbReference type="NCBI Taxonomy" id="6412"/>
    <lineage>
        <taxon>Eukaryota</taxon>
        <taxon>Metazoa</taxon>
        <taxon>Spiralia</taxon>
        <taxon>Lophotrochozoa</taxon>
        <taxon>Annelida</taxon>
        <taxon>Clitellata</taxon>
        <taxon>Hirudinea</taxon>
        <taxon>Rhynchobdellida</taxon>
        <taxon>Glossiphoniidae</taxon>
        <taxon>Helobdella</taxon>
    </lineage>
</organism>
<evidence type="ECO:0000256" key="1">
    <source>
        <dbReference type="ARBA" id="ARBA00004606"/>
    </source>
</evidence>
<feature type="compositionally biased region" description="Polar residues" evidence="7">
    <location>
        <begin position="413"/>
        <end position="426"/>
    </location>
</feature>
<dbReference type="InParanoid" id="T1FS95"/>
<dbReference type="GeneID" id="20211692"/>